<feature type="compositionally biased region" description="Basic and acidic residues" evidence="1">
    <location>
        <begin position="9"/>
        <end position="26"/>
    </location>
</feature>
<feature type="region of interest" description="Disordered" evidence="1">
    <location>
        <begin position="1"/>
        <end position="26"/>
    </location>
</feature>
<dbReference type="AlphaFoldDB" id="A0A397TFU9"/>
<keyword evidence="3" id="KW-1185">Reference proteome</keyword>
<protein>
    <submittedName>
        <fullName evidence="2">Uncharacterized protein</fullName>
    </submittedName>
</protein>
<evidence type="ECO:0000313" key="3">
    <source>
        <dbReference type="Proteomes" id="UP000265703"/>
    </source>
</evidence>
<dbReference type="Proteomes" id="UP000265703">
    <property type="component" value="Unassembled WGS sequence"/>
</dbReference>
<reference evidence="2 3" key="1">
    <citation type="submission" date="2018-06" db="EMBL/GenBank/DDBJ databases">
        <title>Comparative genomics reveals the genomic features of Rhizophagus irregularis, R. cerebriforme, R. diaphanum and Gigaspora rosea, and their symbiotic lifestyle signature.</title>
        <authorList>
            <person name="Morin E."/>
            <person name="San Clemente H."/>
            <person name="Chen E.C.H."/>
            <person name="De La Providencia I."/>
            <person name="Hainaut M."/>
            <person name="Kuo A."/>
            <person name="Kohler A."/>
            <person name="Murat C."/>
            <person name="Tang N."/>
            <person name="Roy S."/>
            <person name="Loubradou J."/>
            <person name="Henrissat B."/>
            <person name="Grigoriev I.V."/>
            <person name="Corradi N."/>
            <person name="Roux C."/>
            <person name="Martin F.M."/>
        </authorList>
    </citation>
    <scope>NUCLEOTIDE SEQUENCE [LARGE SCALE GENOMIC DNA]</scope>
    <source>
        <strain evidence="2 3">DAOM 227022</strain>
    </source>
</reference>
<feature type="compositionally biased region" description="Polar residues" evidence="1">
    <location>
        <begin position="338"/>
        <end position="356"/>
    </location>
</feature>
<gene>
    <name evidence="2" type="ORF">C1645_814369</name>
</gene>
<name>A0A397TFU9_9GLOM</name>
<feature type="region of interest" description="Disordered" evidence="1">
    <location>
        <begin position="338"/>
        <end position="364"/>
    </location>
</feature>
<comment type="caution">
    <text evidence="2">The sequence shown here is derived from an EMBL/GenBank/DDBJ whole genome shotgun (WGS) entry which is preliminary data.</text>
</comment>
<accession>A0A397TFU9</accession>
<evidence type="ECO:0000313" key="2">
    <source>
        <dbReference type="EMBL" id="RIA97140.1"/>
    </source>
</evidence>
<proteinExistence type="predicted"/>
<evidence type="ECO:0000256" key="1">
    <source>
        <dbReference type="SAM" id="MobiDB-lite"/>
    </source>
</evidence>
<dbReference type="OrthoDB" id="2412271at2759"/>
<sequence length="377" mass="43005">MAYDLIAPYDDRSSHDDNLTSHDEHKSNPMMDIIKINQINFSSPIANDTTTPHLDVLSLMVSPLILVDTSFSNDSLIKKSKVKKKKKLIYTITDSPDYQSFKINNLGQLSFIPQEIIDITFHEIVNDIKAEEHDSNKSQHALSPSIDYTYDKFVIVDDIKQDSSIHNPGKLLTYIELFMRQFEHFVSINYCSTKQLSSVIVKFSKYEGLVNAANLFKNVKHSIRTIFKGESFYLRHPSKYIVNSKKISLDIFFTVSSSHVCNLKIKGILKGINWTERDVFLEKYCNKCPSITSHQPPKYITSSNWIPITNPKYKDKVAINDNTQEDFAYHNPWSLSEGNSSSPQYNNSSMVNNPHVSASRDLESNHSSSVCEVALMN</sequence>
<organism evidence="2 3">
    <name type="scientific">Glomus cerebriforme</name>
    <dbReference type="NCBI Taxonomy" id="658196"/>
    <lineage>
        <taxon>Eukaryota</taxon>
        <taxon>Fungi</taxon>
        <taxon>Fungi incertae sedis</taxon>
        <taxon>Mucoromycota</taxon>
        <taxon>Glomeromycotina</taxon>
        <taxon>Glomeromycetes</taxon>
        <taxon>Glomerales</taxon>
        <taxon>Glomeraceae</taxon>
        <taxon>Glomus</taxon>
    </lineage>
</organism>
<dbReference type="EMBL" id="QKYT01000033">
    <property type="protein sequence ID" value="RIA97140.1"/>
    <property type="molecule type" value="Genomic_DNA"/>
</dbReference>